<dbReference type="Pfam" id="PF02037">
    <property type="entry name" value="SAP"/>
    <property type="match status" value="1"/>
</dbReference>
<protein>
    <recommendedName>
        <fullName evidence="2">SAP domain-containing protein</fullName>
    </recommendedName>
</protein>
<organism evidence="3 4">
    <name type="scientific">Liquidambar formosana</name>
    <name type="common">Formosan gum</name>
    <dbReference type="NCBI Taxonomy" id="63359"/>
    <lineage>
        <taxon>Eukaryota</taxon>
        <taxon>Viridiplantae</taxon>
        <taxon>Streptophyta</taxon>
        <taxon>Embryophyta</taxon>
        <taxon>Tracheophyta</taxon>
        <taxon>Spermatophyta</taxon>
        <taxon>Magnoliopsida</taxon>
        <taxon>eudicotyledons</taxon>
        <taxon>Gunneridae</taxon>
        <taxon>Pentapetalae</taxon>
        <taxon>Saxifragales</taxon>
        <taxon>Altingiaceae</taxon>
        <taxon>Liquidambar</taxon>
    </lineage>
</organism>
<comment type="caution">
    <text evidence="3">The sequence shown here is derived from an EMBL/GenBank/DDBJ whole genome shotgun (WGS) entry which is preliminary data.</text>
</comment>
<dbReference type="SMART" id="SM00513">
    <property type="entry name" value="SAP"/>
    <property type="match status" value="1"/>
</dbReference>
<feature type="region of interest" description="Disordered" evidence="1">
    <location>
        <begin position="199"/>
        <end position="227"/>
    </location>
</feature>
<evidence type="ECO:0000259" key="2">
    <source>
        <dbReference type="PROSITE" id="PS50800"/>
    </source>
</evidence>
<evidence type="ECO:0000256" key="1">
    <source>
        <dbReference type="SAM" id="MobiDB-lite"/>
    </source>
</evidence>
<sequence>MQHALQLGFQSVINLRRFAVTPRNLRAGELVFLNARAIGSKRLLSNSPAPVSSSIVMNKTDKKPKGSMDRNPHHEKGVFKENIAKSELVPIQSIREEPGKIEAMTVQELRTTLRSVGAPAKGCKSDLVSALKCYLDNNVNGAEDESFQAAEEHVSSEMKPNSTEAVSSKRKFKKISDKIIKVNTKIVTTEQKLSIKIDEVPGKKRSRAKREANSEISGEDFGAAGSS</sequence>
<evidence type="ECO:0000313" key="4">
    <source>
        <dbReference type="Proteomes" id="UP001415857"/>
    </source>
</evidence>
<feature type="domain" description="SAP" evidence="2">
    <location>
        <begin position="101"/>
        <end position="135"/>
    </location>
</feature>
<dbReference type="SUPFAM" id="SSF68906">
    <property type="entry name" value="SAP domain"/>
    <property type="match status" value="1"/>
</dbReference>
<gene>
    <name evidence="3" type="ORF">L1049_007771</name>
</gene>
<proteinExistence type="predicted"/>
<dbReference type="InterPro" id="IPR003034">
    <property type="entry name" value="SAP_dom"/>
</dbReference>
<name>A0AAP0X1U3_LIQFO</name>
<dbReference type="AlphaFoldDB" id="A0AAP0X1U3"/>
<dbReference type="Gene3D" id="1.10.720.30">
    <property type="entry name" value="SAP domain"/>
    <property type="match status" value="1"/>
</dbReference>
<dbReference type="PROSITE" id="PS50800">
    <property type="entry name" value="SAP"/>
    <property type="match status" value="1"/>
</dbReference>
<dbReference type="InterPro" id="IPR036361">
    <property type="entry name" value="SAP_dom_sf"/>
</dbReference>
<reference evidence="3 4" key="1">
    <citation type="journal article" date="2024" name="Plant J.">
        <title>Genome sequences and population genomics reveal climatic adaptation and genomic divergence between two closely related sweetgum species.</title>
        <authorList>
            <person name="Xu W.Q."/>
            <person name="Ren C.Q."/>
            <person name="Zhang X.Y."/>
            <person name="Comes H.P."/>
            <person name="Liu X.H."/>
            <person name="Li Y.G."/>
            <person name="Kettle C.J."/>
            <person name="Jalonen R."/>
            <person name="Gaisberger H."/>
            <person name="Ma Y.Z."/>
            <person name="Qiu Y.X."/>
        </authorList>
    </citation>
    <scope>NUCLEOTIDE SEQUENCE [LARGE SCALE GENOMIC DNA]</scope>
    <source>
        <strain evidence="3">Hangzhou</strain>
    </source>
</reference>
<dbReference type="Proteomes" id="UP001415857">
    <property type="component" value="Unassembled WGS sequence"/>
</dbReference>
<feature type="compositionally biased region" description="Basic and acidic residues" evidence="1">
    <location>
        <begin position="59"/>
        <end position="75"/>
    </location>
</feature>
<feature type="region of interest" description="Disordered" evidence="1">
    <location>
        <begin position="54"/>
        <end position="75"/>
    </location>
</feature>
<accession>A0AAP0X1U3</accession>
<evidence type="ECO:0000313" key="3">
    <source>
        <dbReference type="EMBL" id="KAK9289614.1"/>
    </source>
</evidence>
<dbReference type="EMBL" id="JBBPBK010000002">
    <property type="protein sequence ID" value="KAK9289614.1"/>
    <property type="molecule type" value="Genomic_DNA"/>
</dbReference>
<keyword evidence="4" id="KW-1185">Reference proteome</keyword>